<reference evidence="2 3" key="1">
    <citation type="journal article" date="2021" name="Hortic Res">
        <title>Chromosome-scale assembly of the Dendrobium chrysotoxum genome enhances the understanding of orchid evolution.</title>
        <authorList>
            <person name="Zhang Y."/>
            <person name="Zhang G.Q."/>
            <person name="Zhang D."/>
            <person name="Liu X.D."/>
            <person name="Xu X.Y."/>
            <person name="Sun W.H."/>
            <person name="Yu X."/>
            <person name="Zhu X."/>
            <person name="Wang Z.W."/>
            <person name="Zhao X."/>
            <person name="Zhong W.Y."/>
            <person name="Chen H."/>
            <person name="Yin W.L."/>
            <person name="Huang T."/>
            <person name="Niu S.C."/>
            <person name="Liu Z.J."/>
        </authorList>
    </citation>
    <scope>NUCLEOTIDE SEQUENCE [LARGE SCALE GENOMIC DNA]</scope>
    <source>
        <strain evidence="2">Lindl</strain>
    </source>
</reference>
<feature type="domain" description="Dienelactone hydrolase" evidence="1">
    <location>
        <begin position="79"/>
        <end position="285"/>
    </location>
</feature>
<gene>
    <name evidence="2" type="ORF">IEQ34_009557</name>
</gene>
<name>A0AAV7GZH0_DENCH</name>
<dbReference type="SUPFAM" id="SSF53474">
    <property type="entry name" value="alpha/beta-Hydrolases"/>
    <property type="match status" value="1"/>
</dbReference>
<dbReference type="Proteomes" id="UP000775213">
    <property type="component" value="Unassembled WGS sequence"/>
</dbReference>
<evidence type="ECO:0000313" key="3">
    <source>
        <dbReference type="Proteomes" id="UP000775213"/>
    </source>
</evidence>
<dbReference type="PANTHER" id="PTHR17630:SF44">
    <property type="entry name" value="PROTEIN AIM2"/>
    <property type="match status" value="1"/>
</dbReference>
<dbReference type="InterPro" id="IPR002925">
    <property type="entry name" value="Dienelactn_hydro"/>
</dbReference>
<evidence type="ECO:0000259" key="1">
    <source>
        <dbReference type="Pfam" id="PF01738"/>
    </source>
</evidence>
<evidence type="ECO:0000313" key="2">
    <source>
        <dbReference type="EMBL" id="KAH0461982.1"/>
    </source>
</evidence>
<dbReference type="AlphaFoldDB" id="A0AAV7GZH0"/>
<organism evidence="2 3">
    <name type="scientific">Dendrobium chrysotoxum</name>
    <name type="common">Orchid</name>
    <dbReference type="NCBI Taxonomy" id="161865"/>
    <lineage>
        <taxon>Eukaryota</taxon>
        <taxon>Viridiplantae</taxon>
        <taxon>Streptophyta</taxon>
        <taxon>Embryophyta</taxon>
        <taxon>Tracheophyta</taxon>
        <taxon>Spermatophyta</taxon>
        <taxon>Magnoliopsida</taxon>
        <taxon>Liliopsida</taxon>
        <taxon>Asparagales</taxon>
        <taxon>Orchidaceae</taxon>
        <taxon>Epidendroideae</taxon>
        <taxon>Malaxideae</taxon>
        <taxon>Dendrobiinae</taxon>
        <taxon>Dendrobium</taxon>
    </lineage>
</organism>
<dbReference type="Gene3D" id="3.40.50.1820">
    <property type="entry name" value="alpha/beta hydrolase"/>
    <property type="match status" value="1"/>
</dbReference>
<dbReference type="GO" id="GO:0016787">
    <property type="term" value="F:hydrolase activity"/>
    <property type="evidence" value="ECO:0007669"/>
    <property type="project" value="InterPro"/>
</dbReference>
<keyword evidence="3" id="KW-1185">Reference proteome</keyword>
<accession>A0AAV7GZH0</accession>
<protein>
    <recommendedName>
        <fullName evidence="1">Dienelactone hydrolase domain-containing protein</fullName>
    </recommendedName>
</protein>
<dbReference type="PANTHER" id="PTHR17630">
    <property type="entry name" value="DIENELACTONE HYDROLASE"/>
    <property type="match status" value="1"/>
</dbReference>
<dbReference type="Pfam" id="PF01738">
    <property type="entry name" value="DLH"/>
    <property type="match status" value="1"/>
</dbReference>
<proteinExistence type="predicted"/>
<dbReference type="EMBL" id="JAGFBR010000009">
    <property type="protein sequence ID" value="KAH0461982.1"/>
    <property type="molecule type" value="Genomic_DNA"/>
</dbReference>
<comment type="caution">
    <text evidence="2">The sequence shown here is derived from an EMBL/GenBank/DDBJ whole genome shotgun (WGS) entry which is preliminary data.</text>
</comment>
<sequence length="287" mass="31187">MLSCWTLDADIVIYKTCVRSFARTFQRFLRPIDTCIFRARTRRKLLEFDMASSECCENPPVLNASSGDGSVVESIGGLKAYVAGSPDSKAAILLVSDVFGYEAPNLRKLADKTAAAGFYVVVPDFFHEDPYVPDNIPLKTWLGNHGTNKGFEEAKPVVEAVKSKGFSAIGAAGFCWGAKVVAELAKSGAIKAGVMLHPSFVTVDDIKAIKAHLAILGAEIDKTSPPELVKQFEEILSTNSEVDSFVKIFPGVAHGWTVRYDVKDEAAASKAAEAHKDMIGWFVKHLK</sequence>
<dbReference type="InterPro" id="IPR029058">
    <property type="entry name" value="AB_hydrolase_fold"/>
</dbReference>